<feature type="domain" description="DUF5679" evidence="1">
    <location>
        <begin position="15"/>
        <end position="54"/>
    </location>
</feature>
<dbReference type="Pfam" id="PF18930">
    <property type="entry name" value="DUF5679"/>
    <property type="match status" value="1"/>
</dbReference>
<accession>A0A087S107</accession>
<evidence type="ECO:0000313" key="3">
    <source>
        <dbReference type="Proteomes" id="UP000029387"/>
    </source>
</evidence>
<dbReference type="AlphaFoldDB" id="A0A087S107"/>
<dbReference type="Proteomes" id="UP000029387">
    <property type="component" value="Unassembled WGS sequence"/>
</dbReference>
<keyword evidence="3" id="KW-1185">Reference proteome</keyword>
<sequence>MLIEPEPSERMTIGYCVKCRDKREIGGAKPYTMKNGKPAIKGTCPTCSTAIFRIGRG</sequence>
<gene>
    <name evidence="2" type="ORF">AAA799P11_00735</name>
</gene>
<dbReference type="PATRIC" id="fig|1502295.3.peg.708"/>
<dbReference type="EMBL" id="JOSZ01000008">
    <property type="protein sequence ID" value="KFM19411.1"/>
    <property type="molecule type" value="Genomic_DNA"/>
</dbReference>
<evidence type="ECO:0000313" key="2">
    <source>
        <dbReference type="EMBL" id="KFM19411.1"/>
    </source>
</evidence>
<proteinExistence type="predicted"/>
<organism evidence="2 3">
    <name type="scientific">Marine Group I thaumarchaeote SCGC AAA799-P11</name>
    <dbReference type="NCBI Taxonomy" id="1502295"/>
    <lineage>
        <taxon>Archaea</taxon>
        <taxon>Nitrososphaerota</taxon>
        <taxon>Marine Group I</taxon>
    </lineage>
</organism>
<reference evidence="2 3" key="1">
    <citation type="submission" date="2014-06" db="EMBL/GenBank/DDBJ databases">
        <authorList>
            <person name="Ngugi D.K."/>
            <person name="Blom J."/>
            <person name="Alam I."/>
            <person name="Rashid M."/>
            <person name="Baalawi W."/>
            <person name="Zhang G."/>
            <person name="Hikmawan T."/>
            <person name="Guan Y."/>
            <person name="Antunes A."/>
            <person name="Siam R."/>
            <person name="El-Dorry H."/>
            <person name="Bajic V."/>
            <person name="Stingl U."/>
        </authorList>
    </citation>
    <scope>NUCLEOTIDE SEQUENCE [LARGE SCALE GENOMIC DNA]</scope>
    <source>
        <strain evidence="2">SCGC AAA799-P11</strain>
    </source>
</reference>
<name>A0A087S107_9ARCH</name>
<comment type="caution">
    <text evidence="2">The sequence shown here is derived from an EMBL/GenBank/DDBJ whole genome shotgun (WGS) entry which is preliminary data.</text>
</comment>
<protein>
    <recommendedName>
        <fullName evidence="1">DUF5679 domain-containing protein</fullName>
    </recommendedName>
</protein>
<evidence type="ECO:0000259" key="1">
    <source>
        <dbReference type="Pfam" id="PF18930"/>
    </source>
</evidence>
<dbReference type="InterPro" id="IPR044044">
    <property type="entry name" value="DUF5679"/>
</dbReference>